<dbReference type="RefSeq" id="XP_024710432.1">
    <property type="nucleotide sequence ID" value="XM_024843362.1"/>
</dbReference>
<organism evidence="2 3">
    <name type="scientific">Aspergillus steynii IBT 23096</name>
    <dbReference type="NCBI Taxonomy" id="1392250"/>
    <lineage>
        <taxon>Eukaryota</taxon>
        <taxon>Fungi</taxon>
        <taxon>Dikarya</taxon>
        <taxon>Ascomycota</taxon>
        <taxon>Pezizomycotina</taxon>
        <taxon>Eurotiomycetes</taxon>
        <taxon>Eurotiomycetidae</taxon>
        <taxon>Eurotiales</taxon>
        <taxon>Aspergillaceae</taxon>
        <taxon>Aspergillus</taxon>
        <taxon>Aspergillus subgen. Circumdati</taxon>
    </lineage>
</organism>
<reference evidence="2 3" key="1">
    <citation type="submission" date="2016-12" db="EMBL/GenBank/DDBJ databases">
        <title>The genomes of Aspergillus section Nigri reveals drivers in fungal speciation.</title>
        <authorList>
            <consortium name="DOE Joint Genome Institute"/>
            <person name="Vesth T.C."/>
            <person name="Nybo J."/>
            <person name="Theobald S."/>
            <person name="Brandl J."/>
            <person name="Frisvad J.C."/>
            <person name="Nielsen K.F."/>
            <person name="Lyhne E.K."/>
            <person name="Kogle M.E."/>
            <person name="Kuo A."/>
            <person name="Riley R."/>
            <person name="Clum A."/>
            <person name="Nolan M."/>
            <person name="Lipzen A."/>
            <person name="Salamov A."/>
            <person name="Henrissat B."/>
            <person name="Wiebenga A."/>
            <person name="De Vries R.P."/>
            <person name="Grigoriev I.V."/>
            <person name="Mortensen U.H."/>
            <person name="Andersen M.R."/>
            <person name="Baker S.E."/>
        </authorList>
    </citation>
    <scope>NUCLEOTIDE SEQUENCE [LARGE SCALE GENOMIC DNA]</scope>
    <source>
        <strain evidence="2 3">IBT 23096</strain>
    </source>
</reference>
<keyword evidence="1" id="KW-1133">Transmembrane helix</keyword>
<evidence type="ECO:0000313" key="3">
    <source>
        <dbReference type="Proteomes" id="UP000234275"/>
    </source>
</evidence>
<dbReference type="VEuPathDB" id="FungiDB:P170DRAFT_33023"/>
<name>A0A2I2GQH9_9EURO</name>
<sequence>MVKKHRRIGSPATDQTAGLSLAPTPLPAVLSEARYTCCTLRIQRAPYRVQADIHRYPISKLRVRANDPPAQISYLKELDFVASAGRLAFFVFFYSDFILILLLPSYLPLESFFFLSHLSHLSLPSSSTPLCSPVYIRHRLRHHSSLQYPAAPPIRALPRTAPPVPASYISCAAGSFSVRLL</sequence>
<dbReference type="EMBL" id="MSFO01000001">
    <property type="protein sequence ID" value="PLB55130.1"/>
    <property type="molecule type" value="Genomic_DNA"/>
</dbReference>
<evidence type="ECO:0000313" key="2">
    <source>
        <dbReference type="EMBL" id="PLB55130.1"/>
    </source>
</evidence>
<dbReference type="GeneID" id="36551062"/>
<dbReference type="AlphaFoldDB" id="A0A2I2GQH9"/>
<comment type="caution">
    <text evidence="2">The sequence shown here is derived from an EMBL/GenBank/DDBJ whole genome shotgun (WGS) entry which is preliminary data.</text>
</comment>
<dbReference type="Proteomes" id="UP000234275">
    <property type="component" value="Unassembled WGS sequence"/>
</dbReference>
<accession>A0A2I2GQH9</accession>
<keyword evidence="3" id="KW-1185">Reference proteome</keyword>
<proteinExistence type="predicted"/>
<keyword evidence="1" id="KW-0472">Membrane</keyword>
<keyword evidence="1" id="KW-0812">Transmembrane</keyword>
<protein>
    <submittedName>
        <fullName evidence="2">Uncharacterized protein</fullName>
    </submittedName>
</protein>
<gene>
    <name evidence="2" type="ORF">P170DRAFT_33023</name>
</gene>
<evidence type="ECO:0000256" key="1">
    <source>
        <dbReference type="SAM" id="Phobius"/>
    </source>
</evidence>
<feature type="transmembrane region" description="Helical" evidence="1">
    <location>
        <begin position="87"/>
        <end position="107"/>
    </location>
</feature>